<protein>
    <submittedName>
        <fullName evidence="2">Uncharacterized protein</fullName>
    </submittedName>
</protein>
<dbReference type="RefSeq" id="WP_238228152.1">
    <property type="nucleotide sequence ID" value="NZ_BPQD01000041.1"/>
</dbReference>
<gene>
    <name evidence="2" type="ORF">QWZ12_17915</name>
</gene>
<reference evidence="3" key="1">
    <citation type="journal article" date="2019" name="Int. J. Syst. Evol. Microbiol.">
        <title>The Global Catalogue of Microorganisms (GCM) 10K type strain sequencing project: providing services to taxonomists for standard genome sequencing and annotation.</title>
        <authorList>
            <consortium name="The Broad Institute Genomics Platform"/>
            <consortium name="The Broad Institute Genome Sequencing Center for Infectious Disease"/>
            <person name="Wu L."/>
            <person name="Ma J."/>
        </authorList>
    </citation>
    <scope>NUCLEOTIDE SEQUENCE [LARGE SCALE GENOMIC DNA]</scope>
    <source>
        <strain evidence="3">CECT 7069</strain>
    </source>
</reference>
<accession>A0ABT8BJW5</accession>
<name>A0ABT8BJW5_9HYPH</name>
<comment type="caution">
    <text evidence="2">The sequence shown here is derived from an EMBL/GenBank/DDBJ whole genome shotgun (WGS) entry which is preliminary data.</text>
</comment>
<dbReference type="EMBL" id="JAUFPX010000017">
    <property type="protein sequence ID" value="MDN3592473.1"/>
    <property type="molecule type" value="Genomic_DNA"/>
</dbReference>
<sequence length="102" mass="10950">MPAIDVAFERIDEVARLATLLADQVLNAQLLRRPVPDDHIRSLCEAGLLLKEYGVELPSLLEQILLVAEAEESRSPAGSESGPATADNDTGQPSQPFRQASG</sequence>
<evidence type="ECO:0000313" key="3">
    <source>
        <dbReference type="Proteomes" id="UP001224644"/>
    </source>
</evidence>
<organism evidence="2 3">
    <name type="scientific">Methylobacterium adhaesivum</name>
    <dbReference type="NCBI Taxonomy" id="333297"/>
    <lineage>
        <taxon>Bacteria</taxon>
        <taxon>Pseudomonadati</taxon>
        <taxon>Pseudomonadota</taxon>
        <taxon>Alphaproteobacteria</taxon>
        <taxon>Hyphomicrobiales</taxon>
        <taxon>Methylobacteriaceae</taxon>
        <taxon>Methylobacterium</taxon>
    </lineage>
</organism>
<proteinExistence type="predicted"/>
<keyword evidence="3" id="KW-1185">Reference proteome</keyword>
<feature type="region of interest" description="Disordered" evidence="1">
    <location>
        <begin position="71"/>
        <end position="102"/>
    </location>
</feature>
<evidence type="ECO:0000313" key="2">
    <source>
        <dbReference type="EMBL" id="MDN3592473.1"/>
    </source>
</evidence>
<dbReference type="Proteomes" id="UP001224644">
    <property type="component" value="Unassembled WGS sequence"/>
</dbReference>
<evidence type="ECO:0000256" key="1">
    <source>
        <dbReference type="SAM" id="MobiDB-lite"/>
    </source>
</evidence>
<feature type="compositionally biased region" description="Polar residues" evidence="1">
    <location>
        <begin position="87"/>
        <end position="102"/>
    </location>
</feature>